<dbReference type="AlphaFoldDB" id="A0AA39YF29"/>
<name>A0AA39YF29_9PEZI</name>
<feature type="chain" id="PRO_5041333060" evidence="1">
    <location>
        <begin position="18"/>
        <end position="124"/>
    </location>
</feature>
<sequence length="124" mass="13988">MKWAAFTLLSALHITLAQKWKILGADRFETDEGIENLHGDIVTAVKQAFVLAETAFEVLNNNFNDPKVQSMVHHILGDGERLGTNLVQVQNYFNGVLQYQKEESTAPTEEFNRDTDLVCSHARL</sequence>
<evidence type="ECO:0000313" key="3">
    <source>
        <dbReference type="Proteomes" id="UP001174936"/>
    </source>
</evidence>
<proteinExistence type="predicted"/>
<evidence type="ECO:0000313" key="2">
    <source>
        <dbReference type="EMBL" id="KAK0649845.1"/>
    </source>
</evidence>
<protein>
    <submittedName>
        <fullName evidence="2">Uncharacterized protein</fullName>
    </submittedName>
</protein>
<dbReference type="Proteomes" id="UP001174936">
    <property type="component" value="Unassembled WGS sequence"/>
</dbReference>
<accession>A0AA39YF29</accession>
<evidence type="ECO:0000256" key="1">
    <source>
        <dbReference type="SAM" id="SignalP"/>
    </source>
</evidence>
<organism evidence="2 3">
    <name type="scientific">Cercophora newfieldiana</name>
    <dbReference type="NCBI Taxonomy" id="92897"/>
    <lineage>
        <taxon>Eukaryota</taxon>
        <taxon>Fungi</taxon>
        <taxon>Dikarya</taxon>
        <taxon>Ascomycota</taxon>
        <taxon>Pezizomycotina</taxon>
        <taxon>Sordariomycetes</taxon>
        <taxon>Sordariomycetidae</taxon>
        <taxon>Sordariales</taxon>
        <taxon>Lasiosphaeriaceae</taxon>
        <taxon>Cercophora</taxon>
    </lineage>
</organism>
<gene>
    <name evidence="2" type="ORF">B0T16DRAFT_137183</name>
</gene>
<reference evidence="2" key="1">
    <citation type="submission" date="2023-06" db="EMBL/GenBank/DDBJ databases">
        <title>Genome-scale phylogeny and comparative genomics of the fungal order Sordariales.</title>
        <authorList>
            <consortium name="Lawrence Berkeley National Laboratory"/>
            <person name="Hensen N."/>
            <person name="Bonometti L."/>
            <person name="Westerberg I."/>
            <person name="Brannstrom I.O."/>
            <person name="Guillou S."/>
            <person name="Cros-Aarteil S."/>
            <person name="Calhoun S."/>
            <person name="Haridas S."/>
            <person name="Kuo A."/>
            <person name="Mondo S."/>
            <person name="Pangilinan J."/>
            <person name="Riley R."/>
            <person name="Labutti K."/>
            <person name="Andreopoulos B."/>
            <person name="Lipzen A."/>
            <person name="Chen C."/>
            <person name="Yanf M."/>
            <person name="Daum C."/>
            <person name="Ng V."/>
            <person name="Clum A."/>
            <person name="Steindorff A."/>
            <person name="Ohm R."/>
            <person name="Martin F."/>
            <person name="Silar P."/>
            <person name="Natvig D."/>
            <person name="Lalanne C."/>
            <person name="Gautier V."/>
            <person name="Ament-Velasquez S.L."/>
            <person name="Kruys A."/>
            <person name="Hutchinson M.I."/>
            <person name="Powell A.J."/>
            <person name="Barry K."/>
            <person name="Miller A.N."/>
            <person name="Grigoriev I.V."/>
            <person name="Debuchy R."/>
            <person name="Gladieux P."/>
            <person name="Thoren M.H."/>
            <person name="Johannesson H."/>
        </authorList>
    </citation>
    <scope>NUCLEOTIDE SEQUENCE</scope>
    <source>
        <strain evidence="2">SMH2532-1</strain>
    </source>
</reference>
<comment type="caution">
    <text evidence="2">The sequence shown here is derived from an EMBL/GenBank/DDBJ whole genome shotgun (WGS) entry which is preliminary data.</text>
</comment>
<feature type="signal peptide" evidence="1">
    <location>
        <begin position="1"/>
        <end position="17"/>
    </location>
</feature>
<dbReference type="EMBL" id="JAULSV010000003">
    <property type="protein sequence ID" value="KAK0649845.1"/>
    <property type="molecule type" value="Genomic_DNA"/>
</dbReference>
<keyword evidence="3" id="KW-1185">Reference proteome</keyword>
<keyword evidence="1" id="KW-0732">Signal</keyword>